<evidence type="ECO:0000313" key="1">
    <source>
        <dbReference type="EMBL" id="KAJ3495154.1"/>
    </source>
</evidence>
<sequence length="607" mass="68928">MELSQGLDTHERQQAIDGFLSSLSSWDLLYLRRRLHDHESRIQLASLEDLPDEIIIYIAQFLELKDLLTCANVSRSWRETWTFGAVTAYLCCSYFPGLTEKYGLPHSEGQLLFSEYSRRYIEKYLRPRPNAYLSSRWFIGSNESLGSEGPEDMREDAFHRSECLDFGLDSFPMCYSEGLLAWQPNDSYVVLNDLKTLSRSRCGFGASLVSGRKLALQAITRNLVVFSSVDLTADSQVCRELQIWNQIQGEWRRISLPSRFAKCYAHGNSVIAVTSGGEAFYWSWGGPTIDLQVTASDLTVPPPGCVSCLQGVPGAVFHPNEDGTFFLCWVYKPASLDCRIHVLVLVKYQQGKPIQRYETTVANPARNNETALPYPSKPFSDGILRFSLRCQKMNNHGLYMLGVVETCLHYHGNKSTLALSKWKLVCFNVFTESFIHKKYEKCLTSPKFHRPTWDWAEWRNIQAWDDYLVVLWQPRPHVIHEPCTFTELLLATDNIACISSSQDMLSDTMRLDRFEPAFTIDTFHQRRSAVANHVFMDDDFIVYASPDSILVSTFKGGKDVTIPPPIDGNPMAALASLAAPRRAEPPQAVQAWDCEVYTTLEPPPLDT</sequence>
<reference evidence="1" key="1">
    <citation type="submission" date="2022-07" db="EMBL/GenBank/DDBJ databases">
        <title>Genome Sequence of Lecanicillium saksenae.</title>
        <authorList>
            <person name="Buettner E."/>
        </authorList>
    </citation>
    <scope>NUCLEOTIDE SEQUENCE</scope>
    <source>
        <strain evidence="1">VT-O1</strain>
    </source>
</reference>
<proteinExistence type="predicted"/>
<evidence type="ECO:0000313" key="2">
    <source>
        <dbReference type="Proteomes" id="UP001148737"/>
    </source>
</evidence>
<protein>
    <submittedName>
        <fullName evidence="1">Uncharacterized protein</fullName>
    </submittedName>
</protein>
<dbReference type="Proteomes" id="UP001148737">
    <property type="component" value="Unassembled WGS sequence"/>
</dbReference>
<keyword evidence="2" id="KW-1185">Reference proteome</keyword>
<dbReference type="EMBL" id="JANAKD010000308">
    <property type="protein sequence ID" value="KAJ3495154.1"/>
    <property type="molecule type" value="Genomic_DNA"/>
</dbReference>
<organism evidence="1 2">
    <name type="scientific">Lecanicillium saksenae</name>
    <dbReference type="NCBI Taxonomy" id="468837"/>
    <lineage>
        <taxon>Eukaryota</taxon>
        <taxon>Fungi</taxon>
        <taxon>Dikarya</taxon>
        <taxon>Ascomycota</taxon>
        <taxon>Pezizomycotina</taxon>
        <taxon>Sordariomycetes</taxon>
        <taxon>Hypocreomycetidae</taxon>
        <taxon>Hypocreales</taxon>
        <taxon>Cordycipitaceae</taxon>
        <taxon>Lecanicillium</taxon>
    </lineage>
</organism>
<comment type="caution">
    <text evidence="1">The sequence shown here is derived from an EMBL/GenBank/DDBJ whole genome shotgun (WGS) entry which is preliminary data.</text>
</comment>
<gene>
    <name evidence="1" type="ORF">NLG97_g3601</name>
</gene>
<accession>A0ACC1QXL8</accession>
<name>A0ACC1QXL8_9HYPO</name>